<dbReference type="Proteomes" id="UP000800038">
    <property type="component" value="Unassembled WGS sequence"/>
</dbReference>
<dbReference type="PANTHER" id="PTHR24359:SF1">
    <property type="entry name" value="INHIBITOR OF NUCLEAR FACTOR KAPPA-B KINASE EPSILON SUBUNIT HOMOLOG 1-RELATED"/>
    <property type="match status" value="1"/>
</dbReference>
<feature type="region of interest" description="Disordered" evidence="1">
    <location>
        <begin position="1096"/>
        <end position="1141"/>
    </location>
</feature>
<keyword evidence="4" id="KW-1185">Reference proteome</keyword>
<dbReference type="OrthoDB" id="9992527at2759"/>
<dbReference type="InterPro" id="IPR011009">
    <property type="entry name" value="Kinase-like_dom_sf"/>
</dbReference>
<dbReference type="SUPFAM" id="SSF56112">
    <property type="entry name" value="Protein kinase-like (PK-like)"/>
    <property type="match status" value="1"/>
</dbReference>
<dbReference type="Pfam" id="PF00069">
    <property type="entry name" value="Pkinase"/>
    <property type="match status" value="1"/>
</dbReference>
<dbReference type="AlphaFoldDB" id="A0A6A5SPU0"/>
<evidence type="ECO:0000313" key="3">
    <source>
        <dbReference type="EMBL" id="KAF1942093.1"/>
    </source>
</evidence>
<reference evidence="3" key="1">
    <citation type="journal article" date="2020" name="Stud. Mycol.">
        <title>101 Dothideomycetes genomes: a test case for predicting lifestyles and emergence of pathogens.</title>
        <authorList>
            <person name="Haridas S."/>
            <person name="Albert R."/>
            <person name="Binder M."/>
            <person name="Bloem J."/>
            <person name="Labutti K."/>
            <person name="Salamov A."/>
            <person name="Andreopoulos B."/>
            <person name="Baker S."/>
            <person name="Barry K."/>
            <person name="Bills G."/>
            <person name="Bluhm B."/>
            <person name="Cannon C."/>
            <person name="Castanera R."/>
            <person name="Culley D."/>
            <person name="Daum C."/>
            <person name="Ezra D."/>
            <person name="Gonzalez J."/>
            <person name="Henrissat B."/>
            <person name="Kuo A."/>
            <person name="Liang C."/>
            <person name="Lipzen A."/>
            <person name="Lutzoni F."/>
            <person name="Magnuson J."/>
            <person name="Mondo S."/>
            <person name="Nolan M."/>
            <person name="Ohm R."/>
            <person name="Pangilinan J."/>
            <person name="Park H.-J."/>
            <person name="Ramirez L."/>
            <person name="Alfaro M."/>
            <person name="Sun H."/>
            <person name="Tritt A."/>
            <person name="Yoshinaga Y."/>
            <person name="Zwiers L.-H."/>
            <person name="Turgeon B."/>
            <person name="Goodwin S."/>
            <person name="Spatafora J."/>
            <person name="Crous P."/>
            <person name="Grigoriev I."/>
        </authorList>
    </citation>
    <scope>NUCLEOTIDE SEQUENCE</scope>
    <source>
        <strain evidence="3">CBS 161.51</strain>
    </source>
</reference>
<dbReference type="PANTHER" id="PTHR24359">
    <property type="entry name" value="SERINE/THREONINE-PROTEIN KINASE SBK1"/>
    <property type="match status" value="1"/>
</dbReference>
<feature type="compositionally biased region" description="Basic and acidic residues" evidence="1">
    <location>
        <begin position="1118"/>
        <end position="1132"/>
    </location>
</feature>
<dbReference type="EMBL" id="ML976039">
    <property type="protein sequence ID" value="KAF1942093.1"/>
    <property type="molecule type" value="Genomic_DNA"/>
</dbReference>
<accession>A0A6A5SPU0</accession>
<feature type="domain" description="Protein kinase" evidence="2">
    <location>
        <begin position="113"/>
        <end position="455"/>
    </location>
</feature>
<protein>
    <recommendedName>
        <fullName evidence="2">Protein kinase domain-containing protein</fullName>
    </recommendedName>
</protein>
<dbReference type="GO" id="GO:0005524">
    <property type="term" value="F:ATP binding"/>
    <property type="evidence" value="ECO:0007669"/>
    <property type="project" value="InterPro"/>
</dbReference>
<dbReference type="SMART" id="SM00220">
    <property type="entry name" value="S_TKc"/>
    <property type="match status" value="1"/>
</dbReference>
<feature type="compositionally biased region" description="Low complexity" evidence="1">
    <location>
        <begin position="1106"/>
        <end position="1117"/>
    </location>
</feature>
<feature type="compositionally biased region" description="Polar residues" evidence="1">
    <location>
        <begin position="1096"/>
        <end position="1105"/>
    </location>
</feature>
<name>A0A6A5SPU0_9PLEO</name>
<evidence type="ECO:0000313" key="4">
    <source>
        <dbReference type="Proteomes" id="UP000800038"/>
    </source>
</evidence>
<dbReference type="PROSITE" id="PS50011">
    <property type="entry name" value="PROTEIN_KINASE_DOM"/>
    <property type="match status" value="1"/>
</dbReference>
<dbReference type="GO" id="GO:0004674">
    <property type="term" value="F:protein serine/threonine kinase activity"/>
    <property type="evidence" value="ECO:0007669"/>
    <property type="project" value="TreeGrafter"/>
</dbReference>
<evidence type="ECO:0000259" key="2">
    <source>
        <dbReference type="PROSITE" id="PS50011"/>
    </source>
</evidence>
<evidence type="ECO:0000256" key="1">
    <source>
        <dbReference type="SAM" id="MobiDB-lite"/>
    </source>
</evidence>
<dbReference type="InterPro" id="IPR000719">
    <property type="entry name" value="Prot_kinase_dom"/>
</dbReference>
<proteinExistence type="predicted"/>
<gene>
    <name evidence="3" type="ORF">EJ02DRAFT_454596</name>
</gene>
<sequence>MPKAEHRKFPLEFQKLFAGDHSCVRVFSLLLKQDRGHLIDRFYDSDMNDKYLAIVRSDSDQSLRDNLTSITHRDEVDRIIKDFHQDKWSYCPLELTLHMDRNLQGTRVIPPFCHKIKLGDKGGTASIYWVAIQKKLISDNDLKGALQDSLYKDEKYGECYQMVLKSYCGNKKMEFELEKEAFSGLQSNDRVPIVRYLGCYTHDYGEGYDMGKTFNLLLEYGERDLYQSWADETNVPPVRANEILRFWNSLFKVADAIRHVHHLEVPRGKNGPLRYHGWHADIKPDNILIIRGQRKLADFGFSSFTLVAKRQDGSVPTELIRGFTDTYGAPEVSRMKRPDGTLSGVTQSIDTWSFGCVLSVAATWVVLGFQGVRQYEQLRQLSPTNIKDGKAYDRFHNGFQALPEIRKWHDYLRGHVRPSDTTTALVLNLIELKMLQTDPSCRLELEELCEQLTELSDIAKHKIKNLKKNSGDTDPVVLKALLKIEEEAQNQRSSEPKSTPLQQQSVVVTDANTPNPRPRASMQIQKELIIKSKLLGQTAYRKEILEKELIPNRIIKEENERFMTGAHNGATTDSPTDAGPSVQMLSVDRQAKPRNPNVEQPSNQASNAAVQTTNGQRFGLSDALRSSPESVRSNRQTMVVPDLLLARHSTNPAPPIMVSSLSPQIEKHSARRPENPSSMFTYRTDDPDTSAASGFHTPTRHIADNSADFRTPPTTENIQYPQPHPDITTQLLCPSPRHSHFGNGRVYDPRNVGLAQAEGPLNPSPRITISEHAGSVAPKLTADTLYAVNNTTEKQTVDLEHRHVASYSGPRATLPIPASVYDLPFDICRKRRELDEEVSSGFAKLKGKFGFETRVKDTNLVQTFSEPREIIFVVDNGWTMFEHWPLVMFVAETLAKNAAGLDKSGFDLKLTVDGHTHDKRGLKRDSGRQTLKKVLNAAWPDNNQNENSLTDMAHVFANIFKEWKRDGQRATTLLVLTDAVWSKTEASALHKTILDIARQDQNHAGQRHFSIQFVRVGNSSVEEEKLQWLDDKLCAEHNLRDIIDHCSWRATVDKMFKGSIEGWHDQKDAEEVPLTYFYQGLLALFKAFNESSDTLLSPTRLQRTPSQMSNRSSGSSSRWRDSALPERTESWRSHSRAAFSA</sequence>
<organism evidence="3 4">
    <name type="scientific">Clathrospora elynae</name>
    <dbReference type="NCBI Taxonomy" id="706981"/>
    <lineage>
        <taxon>Eukaryota</taxon>
        <taxon>Fungi</taxon>
        <taxon>Dikarya</taxon>
        <taxon>Ascomycota</taxon>
        <taxon>Pezizomycotina</taxon>
        <taxon>Dothideomycetes</taxon>
        <taxon>Pleosporomycetidae</taxon>
        <taxon>Pleosporales</taxon>
        <taxon>Diademaceae</taxon>
        <taxon>Clathrospora</taxon>
    </lineage>
</organism>
<dbReference type="Gene3D" id="1.10.510.10">
    <property type="entry name" value="Transferase(Phosphotransferase) domain 1"/>
    <property type="match status" value="1"/>
</dbReference>